<dbReference type="RefSeq" id="WP_083599806.1">
    <property type="nucleotide sequence ID" value="NZ_FQZO01000002.1"/>
</dbReference>
<dbReference type="Proteomes" id="UP000184080">
    <property type="component" value="Unassembled WGS sequence"/>
</dbReference>
<dbReference type="Pfam" id="PF05133">
    <property type="entry name" value="SPP1_portal"/>
    <property type="match status" value="1"/>
</dbReference>
<dbReference type="AlphaFoldDB" id="A0A1M6EYI1"/>
<organism evidence="1 2">
    <name type="scientific">Clostridium amylolyticum</name>
    <dbReference type="NCBI Taxonomy" id="1121298"/>
    <lineage>
        <taxon>Bacteria</taxon>
        <taxon>Bacillati</taxon>
        <taxon>Bacillota</taxon>
        <taxon>Clostridia</taxon>
        <taxon>Eubacteriales</taxon>
        <taxon>Clostridiaceae</taxon>
        <taxon>Clostridium</taxon>
    </lineage>
</organism>
<protein>
    <submittedName>
        <fullName evidence="1">Phage portal protein, SPP1 family</fullName>
    </submittedName>
</protein>
<keyword evidence="2" id="KW-1185">Reference proteome</keyword>
<dbReference type="InterPro" id="IPR021145">
    <property type="entry name" value="Portal_protein_SPP1_Gp6-like"/>
</dbReference>
<dbReference type="OrthoDB" id="1697867at2"/>
<dbReference type="InterPro" id="IPR006428">
    <property type="entry name" value="Portal_SPP1-type"/>
</dbReference>
<evidence type="ECO:0000313" key="2">
    <source>
        <dbReference type="Proteomes" id="UP000184080"/>
    </source>
</evidence>
<name>A0A1M6EYI1_9CLOT</name>
<dbReference type="NCBIfam" id="TIGR01538">
    <property type="entry name" value="portal_SPP1"/>
    <property type="match status" value="1"/>
</dbReference>
<dbReference type="STRING" id="1121298.SAMN05444401_1741"/>
<proteinExistence type="predicted"/>
<sequence>MPGIINSLLGKIVPSAPSMAQEQIIDNYIKDFENSQKRRDMLIGEKYYDNENDIKQRKMYKYIDGQKVEDTERPNNKLSHGYSNLLVDEKVSYLLGTSPKITADDEEFQKKLIEILDYKFDDKLQEIGVEASNKGIAWLQPYINSKGEIKFRKHESEQIIPIYKDSTKEELEALIRFYYVETYEGIKKTDVKKVEYWTKDTVSYYTNYKGSLIPDIEAPGEGDPIGHFLVNGAYQSWGKVPFIPFRNNSREKNDLTYFKDLVDDYDKNTSDTSNTLDDIARFIFVLKNYGGTDLAEFLNDLKLYKVVKVDDDGGVDKLSPDVNVDAVEKHLDRLKKDIYTFGKGVDKDTDRFGNSPSGVALKFLYAALDLKSDQMERKFKNAFDELFWFIAEYLKIVNKVTYDYKTAKVTFVRNMLINTSDTIKNVNESQGIVSKKTLLENHPFVEDVTEELLRLEEEEKVNLPFKDKIPTEDGGVNEE</sequence>
<gene>
    <name evidence="1" type="ORF">SAMN05444401_1741</name>
</gene>
<dbReference type="EMBL" id="FQZO01000002">
    <property type="protein sequence ID" value="SHI90451.1"/>
    <property type="molecule type" value="Genomic_DNA"/>
</dbReference>
<accession>A0A1M6EYI1</accession>
<evidence type="ECO:0000313" key="1">
    <source>
        <dbReference type="EMBL" id="SHI90451.1"/>
    </source>
</evidence>
<reference evidence="1 2" key="1">
    <citation type="submission" date="2016-11" db="EMBL/GenBank/DDBJ databases">
        <authorList>
            <person name="Jaros S."/>
            <person name="Januszkiewicz K."/>
            <person name="Wedrychowicz H."/>
        </authorList>
    </citation>
    <scope>NUCLEOTIDE SEQUENCE [LARGE SCALE GENOMIC DNA]</scope>
    <source>
        <strain evidence="1 2">DSM 21864</strain>
    </source>
</reference>